<accession>A0AAN7A5I6</accession>
<evidence type="ECO:0000313" key="1">
    <source>
        <dbReference type="EMBL" id="KAK4173212.1"/>
    </source>
</evidence>
<gene>
    <name evidence="1" type="ORF">QBC36DRAFT_60399</name>
</gene>
<dbReference type="AlphaFoldDB" id="A0AAN7A5I6"/>
<keyword evidence="2" id="KW-1185">Reference proteome</keyword>
<dbReference type="EMBL" id="MU866359">
    <property type="protein sequence ID" value="KAK4173212.1"/>
    <property type="molecule type" value="Genomic_DNA"/>
</dbReference>
<organism evidence="1 2">
    <name type="scientific">Triangularia setosa</name>
    <dbReference type="NCBI Taxonomy" id="2587417"/>
    <lineage>
        <taxon>Eukaryota</taxon>
        <taxon>Fungi</taxon>
        <taxon>Dikarya</taxon>
        <taxon>Ascomycota</taxon>
        <taxon>Pezizomycotina</taxon>
        <taxon>Sordariomycetes</taxon>
        <taxon>Sordariomycetidae</taxon>
        <taxon>Sordariales</taxon>
        <taxon>Podosporaceae</taxon>
        <taxon>Triangularia</taxon>
    </lineage>
</organism>
<comment type="caution">
    <text evidence="1">The sequence shown here is derived from an EMBL/GenBank/DDBJ whole genome shotgun (WGS) entry which is preliminary data.</text>
</comment>
<sequence>MLISIFCENGLTCQVGWRWPRVAAVLRKQIRSIGQIMPLATIFGILAISFDTGKLTRPRTANQQGNQQTGKKWLAYCWRSL</sequence>
<evidence type="ECO:0000313" key="2">
    <source>
        <dbReference type="Proteomes" id="UP001302321"/>
    </source>
</evidence>
<protein>
    <submittedName>
        <fullName evidence="1">Uncharacterized protein</fullName>
    </submittedName>
</protein>
<reference evidence="1" key="2">
    <citation type="submission" date="2023-05" db="EMBL/GenBank/DDBJ databases">
        <authorList>
            <consortium name="Lawrence Berkeley National Laboratory"/>
            <person name="Steindorff A."/>
            <person name="Hensen N."/>
            <person name="Bonometti L."/>
            <person name="Westerberg I."/>
            <person name="Brannstrom I.O."/>
            <person name="Guillou S."/>
            <person name="Cros-Aarteil S."/>
            <person name="Calhoun S."/>
            <person name="Haridas S."/>
            <person name="Kuo A."/>
            <person name="Mondo S."/>
            <person name="Pangilinan J."/>
            <person name="Riley R."/>
            <person name="Labutti K."/>
            <person name="Andreopoulos B."/>
            <person name="Lipzen A."/>
            <person name="Chen C."/>
            <person name="Yanf M."/>
            <person name="Daum C."/>
            <person name="Ng V."/>
            <person name="Clum A."/>
            <person name="Ohm R."/>
            <person name="Martin F."/>
            <person name="Silar P."/>
            <person name="Natvig D."/>
            <person name="Lalanne C."/>
            <person name="Gautier V."/>
            <person name="Ament-Velasquez S.L."/>
            <person name="Kruys A."/>
            <person name="Hutchinson M.I."/>
            <person name="Powell A.J."/>
            <person name="Barry K."/>
            <person name="Miller A.N."/>
            <person name="Grigoriev I.V."/>
            <person name="Debuchy R."/>
            <person name="Gladieux P."/>
            <person name="Thoren M.H."/>
            <person name="Johannesson H."/>
        </authorList>
    </citation>
    <scope>NUCLEOTIDE SEQUENCE</scope>
    <source>
        <strain evidence="1">CBS 892.96</strain>
    </source>
</reference>
<proteinExistence type="predicted"/>
<reference evidence="1" key="1">
    <citation type="journal article" date="2023" name="Mol. Phylogenet. Evol.">
        <title>Genome-scale phylogeny and comparative genomics of the fungal order Sordariales.</title>
        <authorList>
            <person name="Hensen N."/>
            <person name="Bonometti L."/>
            <person name="Westerberg I."/>
            <person name="Brannstrom I.O."/>
            <person name="Guillou S."/>
            <person name="Cros-Aarteil S."/>
            <person name="Calhoun S."/>
            <person name="Haridas S."/>
            <person name="Kuo A."/>
            <person name="Mondo S."/>
            <person name="Pangilinan J."/>
            <person name="Riley R."/>
            <person name="LaButti K."/>
            <person name="Andreopoulos B."/>
            <person name="Lipzen A."/>
            <person name="Chen C."/>
            <person name="Yan M."/>
            <person name="Daum C."/>
            <person name="Ng V."/>
            <person name="Clum A."/>
            <person name="Steindorff A."/>
            <person name="Ohm R.A."/>
            <person name="Martin F."/>
            <person name="Silar P."/>
            <person name="Natvig D.O."/>
            <person name="Lalanne C."/>
            <person name="Gautier V."/>
            <person name="Ament-Velasquez S.L."/>
            <person name="Kruys A."/>
            <person name="Hutchinson M.I."/>
            <person name="Powell A.J."/>
            <person name="Barry K."/>
            <person name="Miller A.N."/>
            <person name="Grigoriev I.V."/>
            <person name="Debuchy R."/>
            <person name="Gladieux P."/>
            <person name="Hiltunen Thoren M."/>
            <person name="Johannesson H."/>
        </authorList>
    </citation>
    <scope>NUCLEOTIDE SEQUENCE</scope>
    <source>
        <strain evidence="1">CBS 892.96</strain>
    </source>
</reference>
<name>A0AAN7A5I6_9PEZI</name>
<dbReference type="Proteomes" id="UP001302321">
    <property type="component" value="Unassembled WGS sequence"/>
</dbReference>